<organism evidence="3">
    <name type="scientific">Caenorhabditis remanei</name>
    <name type="common">Caenorhabditis vulgaris</name>
    <dbReference type="NCBI Taxonomy" id="31234"/>
    <lineage>
        <taxon>Eukaryota</taxon>
        <taxon>Metazoa</taxon>
        <taxon>Ecdysozoa</taxon>
        <taxon>Nematoda</taxon>
        <taxon>Chromadorea</taxon>
        <taxon>Rhabditida</taxon>
        <taxon>Rhabditina</taxon>
        <taxon>Rhabditomorpha</taxon>
        <taxon>Rhabditoidea</taxon>
        <taxon>Rhabditidae</taxon>
        <taxon>Peloderinae</taxon>
        <taxon>Caenorhabditis</taxon>
    </lineage>
</organism>
<dbReference type="PANTHER" id="PTHR22899">
    <property type="entry name" value="CYCLIN-RELATED F-BOX FAMILY"/>
    <property type="match status" value="1"/>
</dbReference>
<dbReference type="PANTHER" id="PTHR22899:SF0">
    <property type="entry name" value="F-BOX ASSOCIATED DOMAIN-CONTAINING PROTEIN-RELATED"/>
    <property type="match status" value="1"/>
</dbReference>
<reference evidence="2" key="1">
    <citation type="submission" date="2007-07" db="EMBL/GenBank/DDBJ databases">
        <title>PCAP assembly of the Caenorhabditis remanei genome.</title>
        <authorList>
            <consortium name="The Caenorhabditis remanei Sequencing Consortium"/>
            <person name="Wilson R.K."/>
        </authorList>
    </citation>
    <scope>NUCLEOTIDE SEQUENCE [LARGE SCALE GENOMIC DNA]</scope>
    <source>
        <strain evidence="2">PB4641</strain>
    </source>
</reference>
<dbReference type="AlphaFoldDB" id="E3LWA9"/>
<dbReference type="InterPro" id="IPR053222">
    <property type="entry name" value="Zygotic_Embryogenesis-Asso"/>
</dbReference>
<accession>E3LWA9</accession>
<dbReference type="GeneID" id="9811482"/>
<dbReference type="HOGENOM" id="CLU_814411_0_0_1"/>
<name>E3LWA9_CAERE</name>
<dbReference type="KEGG" id="crq:GCK72_010916"/>
<proteinExistence type="predicted"/>
<keyword evidence="3" id="KW-1185">Reference proteome</keyword>
<gene>
    <name evidence="2" type="ORF">CRE_03051</name>
</gene>
<feature type="domain" description="Sdz-33 F-box" evidence="1">
    <location>
        <begin position="185"/>
        <end position="253"/>
    </location>
</feature>
<evidence type="ECO:0000313" key="2">
    <source>
        <dbReference type="EMBL" id="EFO83376.1"/>
    </source>
</evidence>
<dbReference type="EMBL" id="DS268417">
    <property type="protein sequence ID" value="EFO83376.1"/>
    <property type="molecule type" value="Genomic_DNA"/>
</dbReference>
<dbReference type="Pfam" id="PF07735">
    <property type="entry name" value="FBA_2"/>
    <property type="match status" value="1"/>
</dbReference>
<protein>
    <recommendedName>
        <fullName evidence="1">Sdz-33 F-box domain-containing protein</fullName>
    </recommendedName>
</protein>
<sequence length="341" mass="40257">MSEEERLPTRPTSLPDRIKMAMQSPEDYYIVKYLQMTVERVVIKLEKTKMTIDYGEGFGQFVLSFTKDSFKNLPEESLPKPFSILGIFHGLVSKFTEPEPGFDMRKWFDYLMDIIISTHIALDFGPGVECFSFEIIKRFLHGMDVSEIIIPELNNEYFRKILYEYPAVKYWVLAHEGPRDDEIYKEIMRRDTFHLCLQPNCKISLDDVSNCNIVNLEIWYTPDTSNQLSQKDLNFFLINWINGSNPNMKSLSIKMEFEELDFEFTNNVLAGINYTDAPNYRRRKFPRSFMRHTGTDKDFIEYKGGYDFFRKDGLRGTIFYALDDSYGDLASFRFIVWPNFR</sequence>
<dbReference type="InterPro" id="IPR012885">
    <property type="entry name" value="F-box_Sdz-33"/>
</dbReference>
<dbReference type="InParanoid" id="E3LWA9"/>
<evidence type="ECO:0000313" key="3">
    <source>
        <dbReference type="Proteomes" id="UP000008281"/>
    </source>
</evidence>
<dbReference type="CTD" id="9811482"/>
<dbReference type="Proteomes" id="UP000008281">
    <property type="component" value="Unassembled WGS sequence"/>
</dbReference>
<evidence type="ECO:0000259" key="1">
    <source>
        <dbReference type="Pfam" id="PF07735"/>
    </source>
</evidence>
<dbReference type="RefSeq" id="XP_003111515.2">
    <property type="nucleotide sequence ID" value="XM_003111467.2"/>
</dbReference>